<gene>
    <name evidence="1" type="ORF">KIK155_LOCUS22659</name>
</gene>
<organism evidence="1 2">
    <name type="scientific">Rotaria socialis</name>
    <dbReference type="NCBI Taxonomy" id="392032"/>
    <lineage>
        <taxon>Eukaryota</taxon>
        <taxon>Metazoa</taxon>
        <taxon>Spiralia</taxon>
        <taxon>Gnathifera</taxon>
        <taxon>Rotifera</taxon>
        <taxon>Eurotatoria</taxon>
        <taxon>Bdelloidea</taxon>
        <taxon>Philodinida</taxon>
        <taxon>Philodinidae</taxon>
        <taxon>Rotaria</taxon>
    </lineage>
</organism>
<comment type="caution">
    <text evidence="1">The sequence shown here is derived from an EMBL/GenBank/DDBJ whole genome shotgun (WGS) entry which is preliminary data.</text>
</comment>
<dbReference type="Proteomes" id="UP000663865">
    <property type="component" value="Unassembled WGS sequence"/>
</dbReference>
<evidence type="ECO:0000313" key="2">
    <source>
        <dbReference type="Proteomes" id="UP000663865"/>
    </source>
</evidence>
<accession>A0A818Q5Q7</accession>
<dbReference type="EMBL" id="CAJNYV010004019">
    <property type="protein sequence ID" value="CAF3635965.1"/>
    <property type="molecule type" value="Genomic_DNA"/>
</dbReference>
<protein>
    <submittedName>
        <fullName evidence="1">Uncharacterized protein</fullName>
    </submittedName>
</protein>
<proteinExistence type="predicted"/>
<reference evidence="1" key="1">
    <citation type="submission" date="2021-02" db="EMBL/GenBank/DDBJ databases">
        <authorList>
            <person name="Nowell W R."/>
        </authorList>
    </citation>
    <scope>NUCLEOTIDE SEQUENCE</scope>
</reference>
<sequence>MDSASNPMIGGQYYRTPSIPQVSYIPNGSQEQQSYYSNALVPILSVPTMNVVSPSNNMNNPDVLASSPSNPIPFVRTPGQCFDQILIVGGSHITMIRSRNPVDQLVGPEINFGGTGYTFASPSDTYEFEVHFAQPFTIKYIFMSYSSNAESFKVEASHAGMLGVFTSTNTKDGLVVDGFPPMLVSMLVINIMHTTDGSLPNHVTLSIGVCNPIYSPSNEGNEAPEMTDCTSQLRLIGNSKQVARVDIKTPTTELKANNLINPNQDGMDFLTTDEYTIDIVLNKTMSIDSITLNPLSNVDSFKIQCHNSHGYYLEIKSIIGWKTINGLANTHANLIRIILLGTEDGNPPNHISIKIAACIPTSLPKIMRSPFKHEMITKRRKPSKSNRNNFGVFDDQLSSAYTEQQVPIQDELLQPDIQSPIFLQLTANVDVPMQQNIFVSPIVNPTLPIPSYRAPSPSGYTCSQDYQITTSVHFNYVSTLCCSSQSSIMDSTSSNSLLSNNGYSFASHHYPYQTIVISLKFVGYVQSLSLGSQTNVQRYGLRVFNPARNVDDTYYSSTDPNTGQSTISNVHLAKVAIRLYINLYTTNDGRPPRNIQLKFNICFDLRSPSNGDRPSSVVERPSLPSPRLIPEWTVYASQPLQIFVQPIISCISSPIRTLFVDEPQQSLIQPFSAEIIIEQLAPVILTQPSYIMIQSVLMPTIHIFSSPVLPPPLIVDIARYPTPIRQFDPSPSINIERIVIIEQQRPIISLQLPSIIIDTVFSPIVEMPLIVQEPLVYQSVVIEIQQQVIVSPMIQAPIINTIYSPIRIVPQVIILRMPSPIIDPPIVEMPTIVQKPLVYQSLVIEIQQQVIVSPMIQAPIINTIYSPIRIVPQVVILRMPSPIIDPPIIEQPIIRRPPPIIIEEIINIIERPVVQPSILVERIVSPIIEIPSIVEEPLVYQSLVIQIEQQVIFSPMIQAPIINTIYSPIRIVPQVIILRMPSPIIDPPIRIVPQVIILRMPSPIIDPPIIEQPIIRRPPPIIIEEIINIVERPVVQPSILVERIASPIVQRSPIISIIEKPVVYEPLPINIDIEIEQPVVMRTAPPPIIDTVYSPIQSVLQQLILTISSPAIESLPIIRMPEIVPINFQPSVLIEQQPQVISPVVMPSIPEVIIQTIYSPRIPAPIYDTISSPIVTAQVFVEIFEHRYSSRAIPSSPIIEMPIYVQRIEQPIVFGRRPPVSIEIQEPTIHIISSSIVSPPVKVIDPVVRPLILSVQRNTEMCSCQCPTSGFVPIVYNSRQQSCTIGAMRKR</sequence>
<evidence type="ECO:0000313" key="1">
    <source>
        <dbReference type="EMBL" id="CAF3635965.1"/>
    </source>
</evidence>
<name>A0A818Q5Q7_9BILA</name>